<evidence type="ECO:0000313" key="3">
    <source>
        <dbReference type="Proteomes" id="UP000219369"/>
    </source>
</evidence>
<dbReference type="Proteomes" id="UP000219369">
    <property type="component" value="Unassembled WGS sequence"/>
</dbReference>
<gene>
    <name evidence="2" type="ORF">FRV6_08829</name>
</gene>
<protein>
    <submittedName>
        <fullName evidence="2">Uncharacterized protein</fullName>
    </submittedName>
</protein>
<proteinExistence type="predicted"/>
<reference evidence="3" key="1">
    <citation type="submission" date="2016-09" db="EMBL/GenBank/DDBJ databases">
        <authorList>
            <person name="Guldener U."/>
        </authorList>
    </citation>
    <scope>NUCLEOTIDE SEQUENCE [LARGE SCALE GENOMIC DNA]</scope>
    <source>
        <strain evidence="3">V64-1</strain>
    </source>
</reference>
<sequence length="97" mass="11159">MKFNPTHDRLLLDGISREANEVNESKNDECAGEGYEADDEYEEYEADEDKPDNEYEADNHEQTIHRVDNQSGEDESDEGYGSELSTEFEDLDVECED</sequence>
<dbReference type="EMBL" id="FMJY01000005">
    <property type="protein sequence ID" value="SCO84702.1"/>
    <property type="molecule type" value="Genomic_DNA"/>
</dbReference>
<feature type="compositionally biased region" description="Acidic residues" evidence="1">
    <location>
        <begin position="35"/>
        <end position="56"/>
    </location>
</feature>
<evidence type="ECO:0000256" key="1">
    <source>
        <dbReference type="SAM" id="MobiDB-lite"/>
    </source>
</evidence>
<organism evidence="2 3">
    <name type="scientific">Fusarium oxysporum</name>
    <name type="common">Fusarium vascular wilt</name>
    <dbReference type="NCBI Taxonomy" id="5507"/>
    <lineage>
        <taxon>Eukaryota</taxon>
        <taxon>Fungi</taxon>
        <taxon>Dikarya</taxon>
        <taxon>Ascomycota</taxon>
        <taxon>Pezizomycotina</taxon>
        <taxon>Sordariomycetes</taxon>
        <taxon>Hypocreomycetidae</taxon>
        <taxon>Hypocreales</taxon>
        <taxon>Nectriaceae</taxon>
        <taxon>Fusarium</taxon>
        <taxon>Fusarium oxysporum species complex</taxon>
    </lineage>
</organism>
<accession>A0A2H3T7N2</accession>
<feature type="compositionally biased region" description="Acidic residues" evidence="1">
    <location>
        <begin position="71"/>
        <end position="97"/>
    </location>
</feature>
<evidence type="ECO:0000313" key="2">
    <source>
        <dbReference type="EMBL" id="SCO84702.1"/>
    </source>
</evidence>
<name>A0A2H3T7N2_FUSOX</name>
<feature type="region of interest" description="Disordered" evidence="1">
    <location>
        <begin position="1"/>
        <end position="97"/>
    </location>
</feature>
<dbReference type="AlphaFoldDB" id="A0A2H3T7N2"/>
<dbReference type="OrthoDB" id="10501684at2759"/>
<feature type="compositionally biased region" description="Basic and acidic residues" evidence="1">
    <location>
        <begin position="1"/>
        <end position="29"/>
    </location>
</feature>
<feature type="compositionally biased region" description="Basic and acidic residues" evidence="1">
    <location>
        <begin position="57"/>
        <end position="68"/>
    </location>
</feature>